<protein>
    <submittedName>
        <fullName evidence="1">Uncharacterized protein</fullName>
    </submittedName>
</protein>
<name>A0A401FJC0_9LACO</name>
<proteinExistence type="predicted"/>
<reference evidence="1 2" key="1">
    <citation type="submission" date="2017-11" db="EMBL/GenBank/DDBJ databases">
        <title>Draft Genome Sequence of Lactobacillus curieae NBRC 111893 isolated from Koso, a Japanese sugar-Vegetable Fermented Beverage.</title>
        <authorList>
            <person name="Chiou T.Y."/>
            <person name="Oshima K."/>
            <person name="Suda W."/>
            <person name="Hattori M."/>
            <person name="Takahashi T."/>
        </authorList>
    </citation>
    <scope>NUCLEOTIDE SEQUENCE [LARGE SCALE GENOMIC DNA]</scope>
    <source>
        <strain evidence="1 2">NBRC111893</strain>
    </source>
</reference>
<comment type="caution">
    <text evidence="1">The sequence shown here is derived from an EMBL/GenBank/DDBJ whole genome shotgun (WGS) entry which is preliminary data.</text>
</comment>
<dbReference type="OrthoDB" id="2319584at2"/>
<dbReference type="RefSeq" id="WP_125007844.1">
    <property type="nucleotide sequence ID" value="NZ_BEXA01000001.1"/>
</dbReference>
<dbReference type="EMBL" id="BEXA01000001">
    <property type="protein sequence ID" value="GAY72449.1"/>
    <property type="molecule type" value="Genomic_DNA"/>
</dbReference>
<dbReference type="Proteomes" id="UP000286974">
    <property type="component" value="Unassembled WGS sequence"/>
</dbReference>
<organism evidence="1 2">
    <name type="scientific">Lentilactobacillus kosonis</name>
    <dbReference type="NCBI Taxonomy" id="2810561"/>
    <lineage>
        <taxon>Bacteria</taxon>
        <taxon>Bacillati</taxon>
        <taxon>Bacillota</taxon>
        <taxon>Bacilli</taxon>
        <taxon>Lactobacillales</taxon>
        <taxon>Lactobacillaceae</taxon>
        <taxon>Lentilactobacillus</taxon>
    </lineage>
</organism>
<evidence type="ECO:0000313" key="1">
    <source>
        <dbReference type="EMBL" id="GAY72449.1"/>
    </source>
</evidence>
<dbReference type="AlphaFoldDB" id="A0A401FJC0"/>
<keyword evidence="2" id="KW-1185">Reference proteome</keyword>
<gene>
    <name evidence="1" type="ORF">NBRC111893_595</name>
</gene>
<sequence>MQQPLKVTLSDEDSERLKNEVFAIISEAVRQAKHNATQAGEWFKGRQAVAGYLSIGTDTVSKMVALGLPEHHIGAAPNINLYKKSEVDEFILNDGYLSKNNEPPSREQTIIRGC</sequence>
<accession>A0A401FJC0</accession>
<evidence type="ECO:0000313" key="2">
    <source>
        <dbReference type="Proteomes" id="UP000286974"/>
    </source>
</evidence>